<sequence length="105" mass="11866">MSDNLFTLEHVHIALSHYTISYENGLYPYSSVYWCTEQVAKLTDAEREAALFKLSVWDLIYSPIEAIKELCKPGSDVWNYSIIETLANSSKNDLLVGACAIWDGD</sequence>
<dbReference type="EMBL" id="JACOII010000052">
    <property type="protein sequence ID" value="MBI6549946.1"/>
    <property type="molecule type" value="Genomic_DNA"/>
</dbReference>
<gene>
    <name evidence="1" type="ORF">H8A87_14830</name>
</gene>
<name>A0ABS0U7U0_9GAMM</name>
<keyword evidence="2" id="KW-1185">Reference proteome</keyword>
<accession>A0ABS0U7U0</accession>
<proteinExistence type="predicted"/>
<organism evidence="1 2">
    <name type="scientific">Xenorhabdus lircayensis</name>
    <dbReference type="NCBI Taxonomy" id="2763499"/>
    <lineage>
        <taxon>Bacteria</taxon>
        <taxon>Pseudomonadati</taxon>
        <taxon>Pseudomonadota</taxon>
        <taxon>Gammaproteobacteria</taxon>
        <taxon>Enterobacterales</taxon>
        <taxon>Morganellaceae</taxon>
        <taxon>Xenorhabdus</taxon>
    </lineage>
</organism>
<dbReference type="Proteomes" id="UP000696184">
    <property type="component" value="Unassembled WGS sequence"/>
</dbReference>
<evidence type="ECO:0000313" key="2">
    <source>
        <dbReference type="Proteomes" id="UP000696184"/>
    </source>
</evidence>
<comment type="caution">
    <text evidence="1">The sequence shown here is derived from an EMBL/GenBank/DDBJ whole genome shotgun (WGS) entry which is preliminary data.</text>
</comment>
<protein>
    <submittedName>
        <fullName evidence="1">Uncharacterized protein</fullName>
    </submittedName>
</protein>
<reference evidence="1 2" key="1">
    <citation type="submission" date="2020-08" db="EMBL/GenBank/DDBJ databases">
        <title>Description of Xenorhabdus lircayensis sp. nov., the symbiotic bacterium associated with the entomopathogenic nematode Steirnernema unicornum.</title>
        <authorList>
            <person name="Castaneda-Alvarez C."/>
            <person name="Prodan S."/>
            <person name="Zamorano A."/>
            <person name="San-Blas E."/>
            <person name="Aballay E."/>
        </authorList>
    </citation>
    <scope>NUCLEOTIDE SEQUENCE [LARGE SCALE GENOMIC DNA]</scope>
    <source>
        <strain evidence="1 2">VLS</strain>
    </source>
</reference>
<evidence type="ECO:0000313" key="1">
    <source>
        <dbReference type="EMBL" id="MBI6549946.1"/>
    </source>
</evidence>
<dbReference type="RefSeq" id="WP_198690718.1">
    <property type="nucleotide sequence ID" value="NZ_CAWPUD010000052.1"/>
</dbReference>